<sequence>MKSCLACIKAKARCELEGQTCARCVKKCITCHFEAAARRDVTVEAKDITIDYGGILLDSESSFPTPGDTDRGLMNQASSSLQLPIEDGIYQFDFLAPQFEFPIDGSVFTSIEDVFGFGAGAGITPPFQQHLSGPSKPTKLFDPIPPKKRELSAASMVATRILRSYHEMMLQRTTFPPFIHPRFSEIGAEGRLPRALPHITSIAQMFQQLSNENRTFIWQNIKTEQQRIMSEYNTMSLEELLASTQALLIFILMRIIDGPSKDEDIGLHLLTTTHAVCQKMNNLEGASKNEPWSTLISKAELSGQLPQWQDWIFRESKRRTVTVLRIISFLFNIDVNLPCPPPEDYAIAPVPASRLLWRAESEIEWEEQWEKENAIHGILSNGDLVKLKNGVEEEHQRYAEWDRWYAGTDELGFLVVLAADLG</sequence>
<reference evidence="6 7" key="1">
    <citation type="submission" date="2016-04" db="EMBL/GenBank/DDBJ databases">
        <title>A degradative enzymes factory behind the ericoid mycorrhizal symbiosis.</title>
        <authorList>
            <consortium name="DOE Joint Genome Institute"/>
            <person name="Martino E."/>
            <person name="Morin E."/>
            <person name="Grelet G."/>
            <person name="Kuo A."/>
            <person name="Kohler A."/>
            <person name="Daghino S."/>
            <person name="Barry K."/>
            <person name="Choi C."/>
            <person name="Cichocki N."/>
            <person name="Clum A."/>
            <person name="Copeland A."/>
            <person name="Hainaut M."/>
            <person name="Haridas S."/>
            <person name="Labutti K."/>
            <person name="Lindquist E."/>
            <person name="Lipzen A."/>
            <person name="Khouja H.-R."/>
            <person name="Murat C."/>
            <person name="Ohm R."/>
            <person name="Olson A."/>
            <person name="Spatafora J."/>
            <person name="Veneault-Fourrey C."/>
            <person name="Henrissat B."/>
            <person name="Grigoriev I."/>
            <person name="Martin F."/>
            <person name="Perotto S."/>
        </authorList>
    </citation>
    <scope>NUCLEOTIDE SEQUENCE [LARGE SCALE GENOMIC DNA]</scope>
    <source>
        <strain evidence="6 7">F</strain>
    </source>
</reference>
<name>A0A2J6RQX3_HYAVF</name>
<dbReference type="AlphaFoldDB" id="A0A2J6RQX3"/>
<dbReference type="GO" id="GO:0008270">
    <property type="term" value="F:zinc ion binding"/>
    <property type="evidence" value="ECO:0007669"/>
    <property type="project" value="InterPro"/>
</dbReference>
<evidence type="ECO:0000256" key="5">
    <source>
        <dbReference type="ARBA" id="ARBA00023242"/>
    </source>
</evidence>
<keyword evidence="4" id="KW-0804">Transcription</keyword>
<keyword evidence="2" id="KW-0862">Zinc</keyword>
<dbReference type="InterPro" id="IPR001138">
    <property type="entry name" value="Zn2Cys6_DnaBD"/>
</dbReference>
<dbReference type="PANTHER" id="PTHR47660">
    <property type="entry name" value="TRANSCRIPTION FACTOR WITH C2H2 AND ZN(2)-CYS(6) DNA BINDING DOMAIN (EUROFUNG)-RELATED-RELATED"/>
    <property type="match status" value="1"/>
</dbReference>
<evidence type="ECO:0000313" key="7">
    <source>
        <dbReference type="Proteomes" id="UP000235786"/>
    </source>
</evidence>
<evidence type="ECO:0008006" key="8">
    <source>
        <dbReference type="Google" id="ProtNLM"/>
    </source>
</evidence>
<evidence type="ECO:0000256" key="1">
    <source>
        <dbReference type="ARBA" id="ARBA00022723"/>
    </source>
</evidence>
<keyword evidence="3" id="KW-0805">Transcription regulation</keyword>
<proteinExistence type="predicted"/>
<keyword evidence="7" id="KW-1185">Reference proteome</keyword>
<dbReference type="CDD" id="cd00067">
    <property type="entry name" value="GAL4"/>
    <property type="match status" value="1"/>
</dbReference>
<organism evidence="6 7">
    <name type="scientific">Hyaloscypha variabilis (strain UAMH 11265 / GT02V1 / F)</name>
    <name type="common">Meliniomyces variabilis</name>
    <dbReference type="NCBI Taxonomy" id="1149755"/>
    <lineage>
        <taxon>Eukaryota</taxon>
        <taxon>Fungi</taxon>
        <taxon>Dikarya</taxon>
        <taxon>Ascomycota</taxon>
        <taxon>Pezizomycotina</taxon>
        <taxon>Leotiomycetes</taxon>
        <taxon>Helotiales</taxon>
        <taxon>Hyaloscyphaceae</taxon>
        <taxon>Hyaloscypha</taxon>
        <taxon>Hyaloscypha variabilis</taxon>
    </lineage>
</organism>
<dbReference type="EMBL" id="KZ613945">
    <property type="protein sequence ID" value="PMD40900.1"/>
    <property type="molecule type" value="Genomic_DNA"/>
</dbReference>
<dbReference type="PANTHER" id="PTHR47660:SF3">
    <property type="entry name" value="FINGER DOMAIN PROTEIN, PUTATIVE (AFU_ORTHOLOGUE AFUA_4G03310)-RELATED"/>
    <property type="match status" value="1"/>
</dbReference>
<evidence type="ECO:0000313" key="6">
    <source>
        <dbReference type="EMBL" id="PMD40900.1"/>
    </source>
</evidence>
<evidence type="ECO:0000256" key="2">
    <source>
        <dbReference type="ARBA" id="ARBA00022833"/>
    </source>
</evidence>
<keyword evidence="5" id="KW-0539">Nucleus</keyword>
<accession>A0A2J6RQX3</accession>
<dbReference type="STRING" id="1149755.A0A2J6RQX3"/>
<keyword evidence="1" id="KW-0479">Metal-binding</keyword>
<dbReference type="Proteomes" id="UP000235786">
    <property type="component" value="Unassembled WGS sequence"/>
</dbReference>
<evidence type="ECO:0000256" key="4">
    <source>
        <dbReference type="ARBA" id="ARBA00023163"/>
    </source>
</evidence>
<dbReference type="OrthoDB" id="5423818at2759"/>
<gene>
    <name evidence="6" type="ORF">L207DRAFT_633845</name>
</gene>
<protein>
    <recommendedName>
        <fullName evidence="8">Zn(2)-C6 fungal-type domain-containing protein</fullName>
    </recommendedName>
</protein>
<dbReference type="GO" id="GO:0000981">
    <property type="term" value="F:DNA-binding transcription factor activity, RNA polymerase II-specific"/>
    <property type="evidence" value="ECO:0007669"/>
    <property type="project" value="InterPro"/>
</dbReference>
<evidence type="ECO:0000256" key="3">
    <source>
        <dbReference type="ARBA" id="ARBA00023015"/>
    </source>
</evidence>